<accession>A0A1H4CFR0</accession>
<name>A0A1H4CFR0_9BACT</name>
<evidence type="ECO:0000313" key="1">
    <source>
        <dbReference type="EMBL" id="SEA59159.1"/>
    </source>
</evidence>
<evidence type="ECO:0000313" key="2">
    <source>
        <dbReference type="Proteomes" id="UP000199041"/>
    </source>
</evidence>
<keyword evidence="2" id="KW-1185">Reference proteome</keyword>
<dbReference type="Proteomes" id="UP000199041">
    <property type="component" value="Unassembled WGS sequence"/>
</dbReference>
<evidence type="ECO:0008006" key="3">
    <source>
        <dbReference type="Google" id="ProtNLM"/>
    </source>
</evidence>
<dbReference type="STRING" id="551991.SAMN05192529_13128"/>
<dbReference type="EMBL" id="FNQY01000031">
    <property type="protein sequence ID" value="SEA59159.1"/>
    <property type="molecule type" value="Genomic_DNA"/>
</dbReference>
<gene>
    <name evidence="1" type="ORF">SAMN05192529_13128</name>
</gene>
<organism evidence="1 2">
    <name type="scientific">Arachidicoccus rhizosphaerae</name>
    <dbReference type="NCBI Taxonomy" id="551991"/>
    <lineage>
        <taxon>Bacteria</taxon>
        <taxon>Pseudomonadati</taxon>
        <taxon>Bacteroidota</taxon>
        <taxon>Chitinophagia</taxon>
        <taxon>Chitinophagales</taxon>
        <taxon>Chitinophagaceae</taxon>
        <taxon>Arachidicoccus</taxon>
    </lineage>
</organism>
<dbReference type="RefSeq" id="WP_091401028.1">
    <property type="nucleotide sequence ID" value="NZ_FNQY01000031.1"/>
</dbReference>
<sequence length="151" mass="16264">MATVVNTDKVNGGDMVLLADTSATSTPAFKMVLCNLNLSLQRQVNTQDDSSKCGKDIAQIDEDTSCQFEGQILKAGLSDIFGIADLHNLVTNKSKIKWRIAPKDGVSQTNLPIYDFTGFISSIQDQYNNNAKATTTFTITGDDGVTFTTGS</sequence>
<proteinExistence type="predicted"/>
<protein>
    <recommendedName>
        <fullName evidence="3">Phage major tail protein, TP901-1 family</fullName>
    </recommendedName>
</protein>
<reference evidence="1 2" key="1">
    <citation type="submission" date="2016-10" db="EMBL/GenBank/DDBJ databases">
        <authorList>
            <person name="de Groot N.N."/>
        </authorList>
    </citation>
    <scope>NUCLEOTIDE SEQUENCE [LARGE SCALE GENOMIC DNA]</scope>
    <source>
        <strain evidence="1 2">Vu-144</strain>
    </source>
</reference>
<dbReference type="AlphaFoldDB" id="A0A1H4CFR0"/>